<keyword evidence="4 7" id="KW-0808">Transferase</keyword>
<dbReference type="InterPro" id="IPR001078">
    <property type="entry name" value="2-oxoacid_DH_actylTfrase"/>
</dbReference>
<dbReference type="SUPFAM" id="SSF52777">
    <property type="entry name" value="CoA-dependent acyltransferases"/>
    <property type="match status" value="1"/>
</dbReference>
<comment type="cofactor">
    <cofactor evidence="1 7">
        <name>(R)-lipoate</name>
        <dbReference type="ChEBI" id="CHEBI:83088"/>
    </cofactor>
</comment>
<dbReference type="RefSeq" id="WP_200971971.1">
    <property type="nucleotide sequence ID" value="NZ_CP065592.1"/>
</dbReference>
<dbReference type="GO" id="GO:0005737">
    <property type="term" value="C:cytoplasm"/>
    <property type="evidence" value="ECO:0007669"/>
    <property type="project" value="TreeGrafter"/>
</dbReference>
<organism evidence="11 12">
    <name type="scientific">Allosphingosinicella flava</name>
    <dbReference type="NCBI Taxonomy" id="2771430"/>
    <lineage>
        <taxon>Bacteria</taxon>
        <taxon>Pseudomonadati</taxon>
        <taxon>Pseudomonadota</taxon>
        <taxon>Alphaproteobacteria</taxon>
        <taxon>Sphingomonadales</taxon>
        <taxon>Sphingomonadaceae</taxon>
        <taxon>Allosphingosinicella</taxon>
    </lineage>
</organism>
<dbReference type="Pfam" id="PF02817">
    <property type="entry name" value="E3_binding"/>
    <property type="match status" value="1"/>
</dbReference>
<accession>A0A7T2GK22</accession>
<dbReference type="Pfam" id="PF00198">
    <property type="entry name" value="2-oxoacid_dh"/>
    <property type="match status" value="1"/>
</dbReference>
<gene>
    <name evidence="11" type="ORF">IC614_01375</name>
</gene>
<comment type="subunit">
    <text evidence="3">Forms a 24-polypeptide structural core with octahedral symmetry.</text>
</comment>
<evidence type="ECO:0000256" key="1">
    <source>
        <dbReference type="ARBA" id="ARBA00001938"/>
    </source>
</evidence>
<evidence type="ECO:0000256" key="7">
    <source>
        <dbReference type="RuleBase" id="RU003423"/>
    </source>
</evidence>
<dbReference type="InterPro" id="IPR000089">
    <property type="entry name" value="Biotin_lipoyl"/>
</dbReference>
<evidence type="ECO:0000256" key="2">
    <source>
        <dbReference type="ARBA" id="ARBA00007317"/>
    </source>
</evidence>
<feature type="compositionally biased region" description="Low complexity" evidence="8">
    <location>
        <begin position="118"/>
        <end position="129"/>
    </location>
</feature>
<reference evidence="11 12" key="1">
    <citation type="submission" date="2020-11" db="EMBL/GenBank/DDBJ databases">
        <title>Genome seq and assembly of Sphingosinicella sp.</title>
        <authorList>
            <person name="Chhetri G."/>
        </authorList>
    </citation>
    <scope>NUCLEOTIDE SEQUENCE [LARGE SCALE GENOMIC DNA]</scope>
    <source>
        <strain evidence="11 12">UDD2</strain>
    </source>
</reference>
<dbReference type="GO" id="GO:0031405">
    <property type="term" value="F:lipoic acid binding"/>
    <property type="evidence" value="ECO:0007669"/>
    <property type="project" value="TreeGrafter"/>
</dbReference>
<dbReference type="AlphaFoldDB" id="A0A7T2GK22"/>
<dbReference type="Pfam" id="PF00364">
    <property type="entry name" value="Biotin_lipoyl"/>
    <property type="match status" value="1"/>
</dbReference>
<dbReference type="PROSITE" id="PS51826">
    <property type="entry name" value="PSBD"/>
    <property type="match status" value="1"/>
</dbReference>
<evidence type="ECO:0000256" key="8">
    <source>
        <dbReference type="SAM" id="MobiDB-lite"/>
    </source>
</evidence>
<proteinExistence type="inferred from homology"/>
<feature type="domain" description="Lipoyl-binding" evidence="9">
    <location>
        <begin position="1"/>
        <end position="75"/>
    </location>
</feature>
<keyword evidence="6 7" id="KW-0012">Acyltransferase</keyword>
<dbReference type="KEGG" id="sflv:IC614_01375"/>
<comment type="similarity">
    <text evidence="2 7">Belongs to the 2-oxoacid dehydrogenase family.</text>
</comment>
<evidence type="ECO:0000256" key="4">
    <source>
        <dbReference type="ARBA" id="ARBA00022679"/>
    </source>
</evidence>
<dbReference type="PROSITE" id="PS50968">
    <property type="entry name" value="BIOTINYL_LIPOYL"/>
    <property type="match status" value="1"/>
</dbReference>
<dbReference type="EC" id="2.3.1.-" evidence="7"/>
<dbReference type="Proteomes" id="UP000594873">
    <property type="component" value="Chromosome"/>
</dbReference>
<feature type="domain" description="Peripheral subunit-binding (PSBD)" evidence="10">
    <location>
        <begin position="143"/>
        <end position="180"/>
    </location>
</feature>
<dbReference type="InterPro" id="IPR050743">
    <property type="entry name" value="2-oxoacid_DH_E2_comp"/>
</dbReference>
<evidence type="ECO:0000256" key="6">
    <source>
        <dbReference type="ARBA" id="ARBA00023315"/>
    </source>
</evidence>
<dbReference type="PANTHER" id="PTHR43178">
    <property type="entry name" value="DIHYDROLIPOAMIDE ACETYLTRANSFERASE COMPONENT OF PYRUVATE DEHYDROGENASE COMPLEX"/>
    <property type="match status" value="1"/>
</dbReference>
<dbReference type="PANTHER" id="PTHR43178:SF5">
    <property type="entry name" value="LIPOAMIDE ACYLTRANSFERASE COMPONENT OF BRANCHED-CHAIN ALPHA-KETO ACID DEHYDROGENASE COMPLEX, MITOCHONDRIAL"/>
    <property type="match status" value="1"/>
</dbReference>
<dbReference type="PROSITE" id="PS00189">
    <property type="entry name" value="LIPOYL"/>
    <property type="match status" value="1"/>
</dbReference>
<dbReference type="Gene3D" id="3.30.559.10">
    <property type="entry name" value="Chloramphenicol acetyltransferase-like domain"/>
    <property type="match status" value="1"/>
</dbReference>
<dbReference type="SUPFAM" id="SSF51230">
    <property type="entry name" value="Single hybrid motif"/>
    <property type="match status" value="1"/>
</dbReference>
<evidence type="ECO:0000256" key="3">
    <source>
        <dbReference type="ARBA" id="ARBA00011484"/>
    </source>
</evidence>
<evidence type="ECO:0000256" key="5">
    <source>
        <dbReference type="ARBA" id="ARBA00022823"/>
    </source>
</evidence>
<evidence type="ECO:0000259" key="10">
    <source>
        <dbReference type="PROSITE" id="PS51826"/>
    </source>
</evidence>
<dbReference type="CDD" id="cd06849">
    <property type="entry name" value="lipoyl_domain"/>
    <property type="match status" value="1"/>
</dbReference>
<dbReference type="EMBL" id="CP065592">
    <property type="protein sequence ID" value="QPQ55296.1"/>
    <property type="molecule type" value="Genomic_DNA"/>
</dbReference>
<keyword evidence="5 7" id="KW-0450">Lipoyl</keyword>
<dbReference type="InterPro" id="IPR004167">
    <property type="entry name" value="PSBD"/>
</dbReference>
<evidence type="ECO:0000313" key="11">
    <source>
        <dbReference type="EMBL" id="QPQ55296.1"/>
    </source>
</evidence>
<dbReference type="InterPro" id="IPR036625">
    <property type="entry name" value="E3-bd_dom_sf"/>
</dbReference>
<sequence length="437" mass="46773">MIDVTAPIEQEGTKAVVRAWLKQVGDKIEVNDPLVELETDKVAVEVPAPASGILREIVLHSNEEAAPGAVLGRIALMAEITPEAPPLDGSKPLLGLSGGQACGSDGLGRGDAGEERSPTTTLTPTQSSPIKGEGLRRPNPELRLSPSVKRALLQHDIDPSRIQGTGRDGRITRADVDKAVELVTTVQTGPRTTAQPQIAPSDASIASHSVPHDRMRLRIAENMLNSVTQAPHVTAMFECDFSAIMAHRARHKDAFAKAGAKLTYTAYIVAAAAEAMKVAPAINSRWHDDRLEIYDDINIGVGTALGNKGLIVPVLRKVQSLSLQGIAEGLDTLVEKARAEKLSQNDVKGGTFTISNHGVSGSLFASPIIINQPQSAILGVGKLEKRVVVREVGGIDTIQIRPMAYVSLTIDHRVVDGHQTNGWLTRFVEVLETWPQD</sequence>
<dbReference type="SUPFAM" id="SSF47005">
    <property type="entry name" value="Peripheral subunit-binding domain of 2-oxo acid dehydrogenase complex"/>
    <property type="match status" value="1"/>
</dbReference>
<dbReference type="InterPro" id="IPR011053">
    <property type="entry name" value="Single_hybrid_motif"/>
</dbReference>
<dbReference type="InterPro" id="IPR003016">
    <property type="entry name" value="2-oxoA_DH_lipoyl-BS"/>
</dbReference>
<evidence type="ECO:0000259" key="9">
    <source>
        <dbReference type="PROSITE" id="PS50968"/>
    </source>
</evidence>
<name>A0A7T2GK22_9SPHN</name>
<dbReference type="InterPro" id="IPR023213">
    <property type="entry name" value="CAT-like_dom_sf"/>
</dbReference>
<evidence type="ECO:0000313" key="12">
    <source>
        <dbReference type="Proteomes" id="UP000594873"/>
    </source>
</evidence>
<keyword evidence="12" id="KW-1185">Reference proteome</keyword>
<feature type="compositionally biased region" description="Gly residues" evidence="8">
    <location>
        <begin position="99"/>
        <end position="110"/>
    </location>
</feature>
<protein>
    <recommendedName>
        <fullName evidence="7">Dihydrolipoamide acetyltransferase component of pyruvate dehydrogenase complex</fullName>
        <ecNumber evidence="7">2.3.1.-</ecNumber>
    </recommendedName>
</protein>
<dbReference type="GO" id="GO:0016407">
    <property type="term" value="F:acetyltransferase activity"/>
    <property type="evidence" value="ECO:0007669"/>
    <property type="project" value="TreeGrafter"/>
</dbReference>
<dbReference type="Gene3D" id="2.40.50.100">
    <property type="match status" value="1"/>
</dbReference>
<dbReference type="Gene3D" id="4.10.320.10">
    <property type="entry name" value="E3-binding domain"/>
    <property type="match status" value="1"/>
</dbReference>
<feature type="region of interest" description="Disordered" evidence="8">
    <location>
        <begin position="99"/>
        <end position="142"/>
    </location>
</feature>